<protein>
    <submittedName>
        <fullName evidence="1">Uncharacterized protein</fullName>
    </submittedName>
</protein>
<comment type="caution">
    <text evidence="1">The sequence shown here is derived from an EMBL/GenBank/DDBJ whole genome shotgun (WGS) entry which is preliminary data.</text>
</comment>
<evidence type="ECO:0000313" key="1">
    <source>
        <dbReference type="EMBL" id="MTV36415.1"/>
    </source>
</evidence>
<reference evidence="1 2" key="1">
    <citation type="submission" date="2019-11" db="EMBL/GenBank/DDBJ databases">
        <title>Type strains purchased from KCTC, JCM and DSMZ.</title>
        <authorList>
            <person name="Lu H."/>
        </authorList>
    </citation>
    <scope>NUCLEOTIDE SEQUENCE [LARGE SCALE GENOMIC DNA]</scope>
    <source>
        <strain evidence="1 2">KCTC 22382</strain>
    </source>
</reference>
<gene>
    <name evidence="1" type="ORF">GM676_02310</name>
</gene>
<evidence type="ECO:0000313" key="2">
    <source>
        <dbReference type="Proteomes" id="UP000475582"/>
    </source>
</evidence>
<sequence>MDTQAEWRSYVLLFCGVSLLVTGAVGTLNYQVDPYLTHQWDTPHLQRLLPGREKLSPWGKTYALAHLRPQVLYVGNSRTELGLPVQTDWFGGRRVFNAALSGASLGDAAAMVRHAAAVSRLETVVWGIDAPSFSMEIGNTDFDRDLVAADGFYLWRRWLINLKRALSVDMTLDSIRVLRGTFGRVCQSSLALLGQRDGRCVRDRIDSLGGTSAAILPRVADFARGGGPTPDAMQELERSVAALCRDGTQLRLYVNPTHAMTSDALYWKGKWPALESWQGRLTALADHHRRQGCDVRLFDFSGFNSVTTEAPPQVSGQPDMTNYWETSHYRVNVGAMILARIFGQKDFGVELTPASLAGHQAAQREARERYHREHAAETAMVRSVL</sequence>
<dbReference type="Proteomes" id="UP000475582">
    <property type="component" value="Unassembled WGS sequence"/>
</dbReference>
<dbReference type="AlphaFoldDB" id="A0A6L6PDJ5"/>
<organism evidence="1 2">
    <name type="scientific">Duganella radicis</name>
    <dbReference type="NCBI Taxonomy" id="551988"/>
    <lineage>
        <taxon>Bacteria</taxon>
        <taxon>Pseudomonadati</taxon>
        <taxon>Pseudomonadota</taxon>
        <taxon>Betaproteobacteria</taxon>
        <taxon>Burkholderiales</taxon>
        <taxon>Oxalobacteraceae</taxon>
        <taxon>Telluria group</taxon>
        <taxon>Duganella</taxon>
    </lineage>
</organism>
<accession>A0A6L6PDJ5</accession>
<keyword evidence="2" id="KW-1185">Reference proteome</keyword>
<name>A0A6L6PDJ5_9BURK</name>
<dbReference type="OrthoDB" id="7324894at2"/>
<dbReference type="RefSeq" id="WP_155461751.1">
    <property type="nucleotide sequence ID" value="NZ_WNKY01000001.1"/>
</dbReference>
<proteinExistence type="predicted"/>
<dbReference type="EMBL" id="WNKY01000001">
    <property type="protein sequence ID" value="MTV36415.1"/>
    <property type="molecule type" value="Genomic_DNA"/>
</dbReference>